<organism evidence="2 3">
    <name type="scientific">Dokdonella soli</name>
    <dbReference type="NCBI Taxonomy" id="529810"/>
    <lineage>
        <taxon>Bacteria</taxon>
        <taxon>Pseudomonadati</taxon>
        <taxon>Pseudomonadota</taxon>
        <taxon>Gammaproteobacteria</taxon>
        <taxon>Lysobacterales</taxon>
        <taxon>Rhodanobacteraceae</taxon>
        <taxon>Dokdonella</taxon>
    </lineage>
</organism>
<sequence>MRAAGQAILALILFSILFVWVGGITRLDLNAPLVYNGDALWMLAYYDQDYINDDINVRLHAPFELQSKETWRYAYDALQHSNSNLMWAGYLVGGNTISAMNYYYLATFLLIFASAYWVIGRLGLSNPFRFGAATLYALMPYHFQRSVGHLYESSYYLIPLLALVLVLLWQARPLAYRIGPGGWRFDIRDRRLWLVLALLILLGSFHPYHQFFFAALAVSVAPFAGWYRQSWRPVLIGFGLAVIALVPLVVQPAIERWLADPQLALAINNQSISGYGGAETFPLKMIQIILPVQGHRWPLLAHVRAAYDAAHPLNNENSTTSLGLIGAIGFLICLFAALLPSRSDRLGTLRIAGLIVLICVLIASMGGVSSMISTASNWLFGPTFPLTEARGWNRIILFIGFFAYFAAFWALRYSLLWLRRRWIPTSAAAVVIWPGFIAVLAFALWDQIPSPIQQQNPSTFYSDQRFFAQIEHEFPAGSRVFQYPFVIHHASDWVLPGVYYTDQLRPYISTQTLHFTFGGDLNTPQLLWYEAASQLTPDQQAPYLCAYGFSGLLLHRNMVKDVAAVERPWQEQLGAAPIVSQDAQFAFFDLRPYCTNHAIAPLDLDPIRVHLMQQLADRGTRYLGAGDMPSTIGKLRADADGSISRSAAADGEGFLVYGPYLDLAAGHYSSAFDLALDGNGAVPIDVTAQRNGQTVSLTQAILTGSTARYQKLVEFEVKAGDASLEFRVYKPRGISAQVFGVAIHPLDQ</sequence>
<feature type="transmembrane region" description="Helical" evidence="1">
    <location>
        <begin position="211"/>
        <end position="227"/>
    </location>
</feature>
<dbReference type="Proteomes" id="UP001501523">
    <property type="component" value="Unassembled WGS sequence"/>
</dbReference>
<feature type="transmembrane region" description="Helical" evidence="1">
    <location>
        <begin position="351"/>
        <end position="372"/>
    </location>
</feature>
<feature type="transmembrane region" description="Helical" evidence="1">
    <location>
        <begin position="7"/>
        <end position="25"/>
    </location>
</feature>
<feature type="transmembrane region" description="Helical" evidence="1">
    <location>
        <begin position="126"/>
        <end position="143"/>
    </location>
</feature>
<protein>
    <recommendedName>
        <fullName evidence="4">CBM6 domain-containing protein</fullName>
    </recommendedName>
</protein>
<feature type="transmembrane region" description="Helical" evidence="1">
    <location>
        <begin position="321"/>
        <end position="339"/>
    </location>
</feature>
<feature type="transmembrane region" description="Helical" evidence="1">
    <location>
        <begin position="423"/>
        <end position="445"/>
    </location>
</feature>
<accession>A0ABP3TPH5</accession>
<keyword evidence="1" id="KW-1133">Transmembrane helix</keyword>
<evidence type="ECO:0008006" key="4">
    <source>
        <dbReference type="Google" id="ProtNLM"/>
    </source>
</evidence>
<name>A0ABP3TPH5_9GAMM</name>
<feature type="transmembrane region" description="Helical" evidence="1">
    <location>
        <begin position="155"/>
        <end position="175"/>
    </location>
</feature>
<evidence type="ECO:0000313" key="3">
    <source>
        <dbReference type="Proteomes" id="UP001501523"/>
    </source>
</evidence>
<comment type="caution">
    <text evidence="2">The sequence shown here is derived from an EMBL/GenBank/DDBJ whole genome shotgun (WGS) entry which is preliminary data.</text>
</comment>
<dbReference type="EMBL" id="BAAAEU010000007">
    <property type="protein sequence ID" value="GAA0714572.1"/>
    <property type="molecule type" value="Genomic_DNA"/>
</dbReference>
<keyword evidence="1" id="KW-0812">Transmembrane</keyword>
<feature type="transmembrane region" description="Helical" evidence="1">
    <location>
        <begin position="187"/>
        <end position="205"/>
    </location>
</feature>
<proteinExistence type="predicted"/>
<keyword evidence="3" id="KW-1185">Reference proteome</keyword>
<evidence type="ECO:0000313" key="2">
    <source>
        <dbReference type="EMBL" id="GAA0714572.1"/>
    </source>
</evidence>
<feature type="transmembrane region" description="Helical" evidence="1">
    <location>
        <begin position="392"/>
        <end position="411"/>
    </location>
</feature>
<feature type="transmembrane region" description="Helical" evidence="1">
    <location>
        <begin position="234"/>
        <end position="254"/>
    </location>
</feature>
<evidence type="ECO:0000256" key="1">
    <source>
        <dbReference type="SAM" id="Phobius"/>
    </source>
</evidence>
<gene>
    <name evidence="2" type="ORF">GCM10009105_19250</name>
</gene>
<keyword evidence="1" id="KW-0472">Membrane</keyword>
<reference evidence="3" key="1">
    <citation type="journal article" date="2019" name="Int. J. Syst. Evol. Microbiol.">
        <title>The Global Catalogue of Microorganisms (GCM) 10K type strain sequencing project: providing services to taxonomists for standard genome sequencing and annotation.</title>
        <authorList>
            <consortium name="The Broad Institute Genomics Platform"/>
            <consortium name="The Broad Institute Genome Sequencing Center for Infectious Disease"/>
            <person name="Wu L."/>
            <person name="Ma J."/>
        </authorList>
    </citation>
    <scope>NUCLEOTIDE SEQUENCE [LARGE SCALE GENOMIC DNA]</scope>
    <source>
        <strain evidence="3">JCM 15421</strain>
    </source>
</reference>